<gene>
    <name evidence="2" type="ORF">H9628_05995</name>
</gene>
<evidence type="ECO:0000256" key="1">
    <source>
        <dbReference type="SAM" id="SignalP"/>
    </source>
</evidence>
<organism evidence="2 3">
    <name type="scientific">Kaistella pullorum</name>
    <dbReference type="NCBI Taxonomy" id="2763074"/>
    <lineage>
        <taxon>Bacteria</taxon>
        <taxon>Pseudomonadati</taxon>
        <taxon>Bacteroidota</taxon>
        <taxon>Flavobacteriia</taxon>
        <taxon>Flavobacteriales</taxon>
        <taxon>Weeksellaceae</taxon>
        <taxon>Chryseobacterium group</taxon>
        <taxon>Kaistella</taxon>
    </lineage>
</organism>
<keyword evidence="3" id="KW-1185">Reference proteome</keyword>
<name>A0ABR8WLR6_9FLAO</name>
<evidence type="ECO:0000313" key="3">
    <source>
        <dbReference type="Proteomes" id="UP000626242"/>
    </source>
</evidence>
<keyword evidence="1" id="KW-0732">Signal</keyword>
<reference evidence="2 3" key="1">
    <citation type="submission" date="2020-08" db="EMBL/GenBank/DDBJ databases">
        <title>A Genomic Blueprint of the Chicken Gut Microbiome.</title>
        <authorList>
            <person name="Gilroy R."/>
            <person name="Ravi A."/>
            <person name="Getino M."/>
            <person name="Pursley I."/>
            <person name="Horton D.L."/>
            <person name="Alikhan N.-F."/>
            <person name="Baker D."/>
            <person name="Gharbi K."/>
            <person name="Hall N."/>
            <person name="Watson M."/>
            <person name="Adriaenssens E.M."/>
            <person name="Foster-Nyarko E."/>
            <person name="Jarju S."/>
            <person name="Secka A."/>
            <person name="Antonio M."/>
            <person name="Oren A."/>
            <person name="Chaudhuri R."/>
            <person name="La Ragione R.M."/>
            <person name="Hildebrand F."/>
            <person name="Pallen M.J."/>
        </authorList>
    </citation>
    <scope>NUCLEOTIDE SEQUENCE [LARGE SCALE GENOMIC DNA]</scope>
    <source>
        <strain evidence="2 3">Sa1CVA4</strain>
    </source>
</reference>
<comment type="caution">
    <text evidence="2">The sequence shown here is derived from an EMBL/GenBank/DDBJ whole genome shotgun (WGS) entry which is preliminary data.</text>
</comment>
<protein>
    <submittedName>
        <fullName evidence="2">Gliding motility-associated C-terminal domain-containing protein</fullName>
    </submittedName>
</protein>
<accession>A0ABR8WLR6</accession>
<feature type="signal peptide" evidence="1">
    <location>
        <begin position="1"/>
        <end position="18"/>
    </location>
</feature>
<dbReference type="NCBIfam" id="TIGR04131">
    <property type="entry name" value="Bac_Flav_CTERM"/>
    <property type="match status" value="1"/>
</dbReference>
<evidence type="ECO:0000313" key="2">
    <source>
        <dbReference type="EMBL" id="MBD8018017.1"/>
    </source>
</evidence>
<dbReference type="RefSeq" id="WP_251833217.1">
    <property type="nucleotide sequence ID" value="NZ_JACSPS010000002.1"/>
</dbReference>
<sequence>MKKIYTVLIAFCSVLGYAQSVSLYTPPSGPAYGAEQYFCTGEKFNLKVDAVATSTGDYSITQPHITITPPANNIPFSNKVGNDHFSRPIPIPFTFEFYGKQYTELVVGSNGRLLFGSGTDFANLHTSRYVDKMHSGNDATSTNIKIPNDAYNQIDSNDFTRSLNFAQIFFGYTDIGYYDPNYYDKLKYGNVTYNGVAGLSISFDKVLERTAAGGYSATITSQVVIFADNSIIIRVVKADSSKNAIIGVQNEDGKLGRWPPDSGPTSPYNNGKWSDNGAKSWVLTPSQNLTPQFKWFRNGVQIPGENGDTLNNFTPNAGDILRIDVTYHDPSGTQVGAVASDQVKFNLLQNPQISAPNYAAGCGSPAELHVISPDPNLVYEWRSDTDAGFSQTGTSILVGNGSYYVQVRNTAGTCIVKSASQVVNISSSLPTFVHDDQTLKFCDNADQPSRVFDLATVTGYPIGSDYTIEYFEAGSSTPITTATVLSGQTKLFRIKVTTNAGVSPFCTFTKNFSIAYLSFPPNNKTYTTSKLCDDVSSYTAAQFKAEFFTASTFQIQFSTDGTTFSPSPVNPQTNVSVWVKITDPNFTCQSIVKLNFDFHPPVQANTPTTQLPPQCANGTETFDLASLIPEINADPNVTVSFHRSLQDAQSGNSPVSLNFRGGIGTTTLYIRVVNNVTGCVAQNNPDISFLVYSKPTLLKSNVSLTNCQGNTVFDLTQNVSDLVNADPAVTVTLQYYSPSGALLTAAQVAAYDESVYGAAPYIKVVYNPTCSDVVSFNLNYNPKPVSLISQIPVCGETTYALQDLKDKAIANESQYTFTDEFGNPLPNSFNLATLPLTVRFYIKNNSTGCVSDLQSITFAQGTPTAILSNGTDYELCDEDFDGKTSFSLDSKKAVFSGDPAAVFEYFKDAAFTEKIPSNYSNATPFAQTVYVRITSPGQCPVSAKINLKVKTPVRSSTLVDKYFICYGETLAIDAGSENSIFSWSDGQTAQVAHFTAPGTYSVVLKNGPNGCPYTHSFIISDENQPKIEVVNQTSNSIEVVASGGAPPYQYYFNGIQQPSNILMNPTEPYYEIQVQSATGCFGPPKTVYFIKIHNAFTPNGDGKNDVWKIENLDKMENVSLVIVDRFGNKVFESQNKDKVEWDGTSGGRKVPSSTYWYTLTFYDAVTQKAEQRQGWILLKNRN</sequence>
<dbReference type="EMBL" id="JACSPS010000002">
    <property type="protein sequence ID" value="MBD8018017.1"/>
    <property type="molecule type" value="Genomic_DNA"/>
</dbReference>
<dbReference type="Proteomes" id="UP000626242">
    <property type="component" value="Unassembled WGS sequence"/>
</dbReference>
<feature type="chain" id="PRO_5045754525" evidence="1">
    <location>
        <begin position="19"/>
        <end position="1182"/>
    </location>
</feature>
<dbReference type="Pfam" id="PF13585">
    <property type="entry name" value="CHU_C"/>
    <property type="match status" value="1"/>
</dbReference>
<proteinExistence type="predicted"/>
<dbReference type="InterPro" id="IPR026341">
    <property type="entry name" value="T9SS_type_B"/>
</dbReference>